<accession>A0A151JRL1</accession>
<evidence type="ECO:0000256" key="1">
    <source>
        <dbReference type="SAM" id="MobiDB-lite"/>
    </source>
</evidence>
<feature type="compositionally biased region" description="Basic and acidic residues" evidence="1">
    <location>
        <begin position="1"/>
        <end position="10"/>
    </location>
</feature>
<evidence type="ECO:0000313" key="2">
    <source>
        <dbReference type="EMBL" id="KYN30018.1"/>
    </source>
</evidence>
<gene>
    <name evidence="2" type="ORF">ALC57_00528</name>
</gene>
<keyword evidence="3" id="KW-1185">Reference proteome</keyword>
<feature type="compositionally biased region" description="Polar residues" evidence="1">
    <location>
        <begin position="13"/>
        <end position="49"/>
    </location>
</feature>
<name>A0A151JRL1_9HYME</name>
<dbReference type="EMBL" id="KQ978579">
    <property type="protein sequence ID" value="KYN30018.1"/>
    <property type="molecule type" value="Genomic_DNA"/>
</dbReference>
<feature type="region of interest" description="Disordered" evidence="1">
    <location>
        <begin position="1"/>
        <end position="60"/>
    </location>
</feature>
<dbReference type="AlphaFoldDB" id="A0A151JRL1"/>
<reference evidence="2 3" key="1">
    <citation type="submission" date="2015-09" db="EMBL/GenBank/DDBJ databases">
        <title>Trachymyrmex cornetzi WGS genome.</title>
        <authorList>
            <person name="Nygaard S."/>
            <person name="Hu H."/>
            <person name="Boomsma J."/>
            <person name="Zhang G."/>
        </authorList>
    </citation>
    <scope>NUCLEOTIDE SEQUENCE [LARGE SCALE GENOMIC DNA]</scope>
    <source>
        <strain evidence="2">Tcor2-1</strain>
        <tissue evidence="2">Whole body</tissue>
    </source>
</reference>
<protein>
    <submittedName>
        <fullName evidence="2">Uncharacterized protein</fullName>
    </submittedName>
</protein>
<organism evidence="2 3">
    <name type="scientific">Trachymyrmex cornetzi</name>
    <dbReference type="NCBI Taxonomy" id="471704"/>
    <lineage>
        <taxon>Eukaryota</taxon>
        <taxon>Metazoa</taxon>
        <taxon>Ecdysozoa</taxon>
        <taxon>Arthropoda</taxon>
        <taxon>Hexapoda</taxon>
        <taxon>Insecta</taxon>
        <taxon>Pterygota</taxon>
        <taxon>Neoptera</taxon>
        <taxon>Endopterygota</taxon>
        <taxon>Hymenoptera</taxon>
        <taxon>Apocrita</taxon>
        <taxon>Aculeata</taxon>
        <taxon>Formicoidea</taxon>
        <taxon>Formicidae</taxon>
        <taxon>Myrmicinae</taxon>
        <taxon>Trachymyrmex</taxon>
    </lineage>
</organism>
<evidence type="ECO:0000313" key="3">
    <source>
        <dbReference type="Proteomes" id="UP000078492"/>
    </source>
</evidence>
<proteinExistence type="predicted"/>
<dbReference type="Proteomes" id="UP000078492">
    <property type="component" value="Unassembled WGS sequence"/>
</dbReference>
<sequence>MENSKERILLDRSSCTARPSKQDPNQPTSTSQCQSQFWSSLQPPTSDYSAQDGDEFAKEESNEHLETLKFVFPKKVKARGRRKANVNKRRVTFADH</sequence>